<proteinExistence type="predicted"/>
<sequence>MPSTVSPERRAELLAAEIAASFWPQDIVRHQGELPVVERTFFQSWASVPHAAPLPAEFSDTFCAMHEKEHVITYINDERAVVNEVDLELVIGEPPPSPAWNARQMEIRLALAARAYGEDIRDRP</sequence>
<protein>
    <submittedName>
        <fullName evidence="1">Uncharacterized protein</fullName>
    </submittedName>
</protein>
<evidence type="ECO:0000313" key="1">
    <source>
        <dbReference type="EMBL" id="KAK0517932.1"/>
    </source>
</evidence>
<dbReference type="Proteomes" id="UP001176521">
    <property type="component" value="Unassembled WGS sequence"/>
</dbReference>
<keyword evidence="2" id="KW-1185">Reference proteome</keyword>
<comment type="caution">
    <text evidence="1">The sequence shown here is derived from an EMBL/GenBank/DDBJ whole genome shotgun (WGS) entry which is preliminary data.</text>
</comment>
<dbReference type="EMBL" id="JAPDMQ010001516">
    <property type="protein sequence ID" value="KAK0517932.1"/>
    <property type="molecule type" value="Genomic_DNA"/>
</dbReference>
<name>A0AAN6JGN3_9BASI</name>
<evidence type="ECO:0000313" key="2">
    <source>
        <dbReference type="Proteomes" id="UP001176521"/>
    </source>
</evidence>
<gene>
    <name evidence="1" type="ORF">OC842_007954</name>
</gene>
<feature type="non-terminal residue" evidence="1">
    <location>
        <position position="124"/>
    </location>
</feature>
<reference evidence="1" key="1">
    <citation type="journal article" date="2023" name="PhytoFront">
        <title>Draft Genome Resources of Seven Strains of Tilletia horrida, Causal Agent of Kernel Smut of Rice.</title>
        <authorList>
            <person name="Khanal S."/>
            <person name="Antony Babu S."/>
            <person name="Zhou X.G."/>
        </authorList>
    </citation>
    <scope>NUCLEOTIDE SEQUENCE</scope>
    <source>
        <strain evidence="1">TX3</strain>
    </source>
</reference>
<accession>A0AAN6JGN3</accession>
<organism evidence="1 2">
    <name type="scientific">Tilletia horrida</name>
    <dbReference type="NCBI Taxonomy" id="155126"/>
    <lineage>
        <taxon>Eukaryota</taxon>
        <taxon>Fungi</taxon>
        <taxon>Dikarya</taxon>
        <taxon>Basidiomycota</taxon>
        <taxon>Ustilaginomycotina</taxon>
        <taxon>Exobasidiomycetes</taxon>
        <taxon>Tilletiales</taxon>
        <taxon>Tilletiaceae</taxon>
        <taxon>Tilletia</taxon>
    </lineage>
</organism>
<dbReference type="AlphaFoldDB" id="A0AAN6JGN3"/>